<reference evidence="1" key="1">
    <citation type="submission" date="2020-09" db="EMBL/GenBank/DDBJ databases">
        <title>Iningainema tapete sp. nov. (Scytonemataceae, Cyanobacteria) from greenhouses in central Florida (USA) produces two types of nodularin with biosynthetic potential for microcystin-LR and anabaenopeptins.</title>
        <authorList>
            <person name="Berthold D.E."/>
            <person name="Lefler F.W."/>
            <person name="Huang I.-S."/>
            <person name="Abdulla H."/>
            <person name="Zimba P.V."/>
            <person name="Laughinghouse H.D. IV."/>
        </authorList>
    </citation>
    <scope>NUCLEOTIDE SEQUENCE</scope>
    <source>
        <strain evidence="1">BLCCT55</strain>
    </source>
</reference>
<dbReference type="Pfam" id="PF13692">
    <property type="entry name" value="Glyco_trans_1_4"/>
    <property type="match status" value="1"/>
</dbReference>
<keyword evidence="2" id="KW-1185">Reference proteome</keyword>
<organism evidence="1 2">
    <name type="scientific">Iningainema tapete BLCC-T55</name>
    <dbReference type="NCBI Taxonomy" id="2748662"/>
    <lineage>
        <taxon>Bacteria</taxon>
        <taxon>Bacillati</taxon>
        <taxon>Cyanobacteriota</taxon>
        <taxon>Cyanophyceae</taxon>
        <taxon>Nostocales</taxon>
        <taxon>Scytonemataceae</taxon>
        <taxon>Iningainema tapete</taxon>
    </lineage>
</organism>
<evidence type="ECO:0000313" key="1">
    <source>
        <dbReference type="EMBL" id="MBD2777163.1"/>
    </source>
</evidence>
<comment type="caution">
    <text evidence="1">The sequence shown here is derived from an EMBL/GenBank/DDBJ whole genome shotgun (WGS) entry which is preliminary data.</text>
</comment>
<dbReference type="RefSeq" id="WP_190836233.1">
    <property type="nucleotide sequence ID" value="NZ_CAWPPI010000106.1"/>
</dbReference>
<dbReference type="AlphaFoldDB" id="A0A8J6Y0Y5"/>
<dbReference type="Gene3D" id="3.40.50.2000">
    <property type="entry name" value="Glycogen Phosphorylase B"/>
    <property type="match status" value="1"/>
</dbReference>
<protein>
    <submittedName>
        <fullName evidence="1">Glycosyltransferase family 4 protein</fullName>
    </submittedName>
</protein>
<gene>
    <name evidence="1" type="ORF">ICL16_35250</name>
</gene>
<dbReference type="Proteomes" id="UP000629098">
    <property type="component" value="Unassembled WGS sequence"/>
</dbReference>
<dbReference type="SUPFAM" id="SSF53756">
    <property type="entry name" value="UDP-Glycosyltransferase/glycogen phosphorylase"/>
    <property type="match status" value="1"/>
</dbReference>
<sequence length="337" mass="38727">MRPLRILTWHIHGSYLYYLTQSHHQFYLPVKPGLPEGYGGRIGSFSWSDNVYDVPAQEVKNLEFDCILFQSRKNYLEDQYEILSESQRRLPRIYLEHDPPREHPTDTRHVVDDPSVLLVHVTHFNQLMWDSNRTPTCVIEHGVVVDDVRYTGELERGLVVVNGLRSRGRRLGVDVFERVRQQIPLDLVGMHAEKLGGIGEIPHHQLPAFASRYRFFFNPIRYTSLGLAVCEAMMVGLPIIGLATTEMVTVVENGISGYVNTDIEKLIFHMRELLDYPAQAQKLSQGALLTAKKRFNIQRFTQDWDEAFKSVTDIQNLGTDVQYSGTDVPPERLYSTL</sequence>
<evidence type="ECO:0000313" key="2">
    <source>
        <dbReference type="Proteomes" id="UP000629098"/>
    </source>
</evidence>
<accession>A0A8J6Y0Y5</accession>
<name>A0A8J6Y0Y5_9CYAN</name>
<dbReference type="PANTHER" id="PTHR12526:SF627">
    <property type="entry name" value="D-RHAMNOSYLTRANSFERASE WBPZ"/>
    <property type="match status" value="1"/>
</dbReference>
<dbReference type="EMBL" id="JACXAE010000106">
    <property type="protein sequence ID" value="MBD2777163.1"/>
    <property type="molecule type" value="Genomic_DNA"/>
</dbReference>
<dbReference type="PANTHER" id="PTHR12526">
    <property type="entry name" value="GLYCOSYLTRANSFERASE"/>
    <property type="match status" value="1"/>
</dbReference>
<proteinExistence type="predicted"/>